<dbReference type="PANTHER" id="PTHR33204">
    <property type="entry name" value="TRANSCRIPTIONAL REGULATOR, MARR FAMILY"/>
    <property type="match status" value="1"/>
</dbReference>
<comment type="caution">
    <text evidence="5">The sequence shown here is derived from an EMBL/GenBank/DDBJ whole genome shotgun (WGS) entry which is preliminary data.</text>
</comment>
<dbReference type="PANTHER" id="PTHR33204:SF37">
    <property type="entry name" value="HTH-TYPE TRANSCRIPTIONAL REGULATOR YODB"/>
    <property type="match status" value="1"/>
</dbReference>
<evidence type="ECO:0000256" key="1">
    <source>
        <dbReference type="ARBA" id="ARBA00023015"/>
    </source>
</evidence>
<evidence type="ECO:0000256" key="3">
    <source>
        <dbReference type="ARBA" id="ARBA00023163"/>
    </source>
</evidence>
<dbReference type="InterPro" id="IPR036388">
    <property type="entry name" value="WH-like_DNA-bd_sf"/>
</dbReference>
<dbReference type="Proteomes" id="UP001153387">
    <property type="component" value="Unassembled WGS sequence"/>
</dbReference>
<reference evidence="5 6" key="1">
    <citation type="submission" date="2022-10" db="EMBL/GenBank/DDBJ databases">
        <title>Comparative genomic analysis of Cohnella hashimotonis sp. nov., isolated from the International Space Station.</title>
        <authorList>
            <person name="Simpson A."/>
            <person name="Venkateswaran K."/>
        </authorList>
    </citation>
    <scope>NUCLEOTIDE SEQUENCE [LARGE SCALE GENOMIC DNA]</scope>
    <source>
        <strain evidence="5 6">DSM 18997</strain>
    </source>
</reference>
<gene>
    <name evidence="5" type="ORF">OMP38_31170</name>
</gene>
<dbReference type="GO" id="GO:0003677">
    <property type="term" value="F:DNA binding"/>
    <property type="evidence" value="ECO:0007669"/>
    <property type="project" value="UniProtKB-KW"/>
</dbReference>
<dbReference type="PROSITE" id="PS51118">
    <property type="entry name" value="HTH_HXLR"/>
    <property type="match status" value="1"/>
</dbReference>
<proteinExistence type="predicted"/>
<evidence type="ECO:0000256" key="2">
    <source>
        <dbReference type="ARBA" id="ARBA00023125"/>
    </source>
</evidence>
<keyword evidence="2" id="KW-0238">DNA-binding</keyword>
<accession>A0A9X4KR82</accession>
<dbReference type="InterPro" id="IPR002577">
    <property type="entry name" value="HTH_HxlR"/>
</dbReference>
<dbReference type="AlphaFoldDB" id="A0A9X4KR82"/>
<dbReference type="EMBL" id="JAPDHZ010000008">
    <property type="protein sequence ID" value="MDG0794792.1"/>
    <property type="molecule type" value="Genomic_DNA"/>
</dbReference>
<keyword evidence="1" id="KW-0805">Transcription regulation</keyword>
<dbReference type="Pfam" id="PF01638">
    <property type="entry name" value="HxlR"/>
    <property type="match status" value="1"/>
</dbReference>
<keyword evidence="3" id="KW-0804">Transcription</keyword>
<sequence>MREPDISIAECSYRRALEIVSNKWTALVIYALEDGTSRYGTIKSRIADISQKMLTQTLKQLERDGLVVRKVTPVVPPAVEYALTPLGMTLLPFLRMLKEWSSAHYASVSEAREAYYAEHQDQDASHG</sequence>
<feature type="domain" description="HTH hxlR-type" evidence="4">
    <location>
        <begin position="11"/>
        <end position="109"/>
    </location>
</feature>
<evidence type="ECO:0000313" key="6">
    <source>
        <dbReference type="Proteomes" id="UP001153387"/>
    </source>
</evidence>
<dbReference type="InterPro" id="IPR036390">
    <property type="entry name" value="WH_DNA-bd_sf"/>
</dbReference>
<dbReference type="RefSeq" id="WP_277568518.1">
    <property type="nucleotide sequence ID" value="NZ_JAPDHZ010000008.1"/>
</dbReference>
<dbReference type="SUPFAM" id="SSF46785">
    <property type="entry name" value="Winged helix' DNA-binding domain"/>
    <property type="match status" value="1"/>
</dbReference>
<evidence type="ECO:0000313" key="5">
    <source>
        <dbReference type="EMBL" id="MDG0794792.1"/>
    </source>
</evidence>
<keyword evidence="6" id="KW-1185">Reference proteome</keyword>
<dbReference type="Gene3D" id="1.10.10.10">
    <property type="entry name" value="Winged helix-like DNA-binding domain superfamily/Winged helix DNA-binding domain"/>
    <property type="match status" value="1"/>
</dbReference>
<protein>
    <submittedName>
        <fullName evidence="5">Helix-turn-helix transcriptional regulator</fullName>
    </submittedName>
</protein>
<organism evidence="5 6">
    <name type="scientific">Cohnella ginsengisoli</name>
    <dbReference type="NCBI Taxonomy" id="425004"/>
    <lineage>
        <taxon>Bacteria</taxon>
        <taxon>Bacillati</taxon>
        <taxon>Bacillota</taxon>
        <taxon>Bacilli</taxon>
        <taxon>Bacillales</taxon>
        <taxon>Paenibacillaceae</taxon>
        <taxon>Cohnella</taxon>
    </lineage>
</organism>
<evidence type="ECO:0000259" key="4">
    <source>
        <dbReference type="PROSITE" id="PS51118"/>
    </source>
</evidence>
<name>A0A9X4KR82_9BACL</name>